<sequence>MKIINISSYLTIITLLLITVFPSSSESYTNHTVGDASGWYFNRSTNASITNYSKWASGKTFNLGDYLIFDTNTNQTVIQTYNETAYKICNADDTTDASVYSGGAEIGKQVVLSVALIIEGDNYFFSSADDGAQCQKGMAFKIDVKHGVGLPPSLNQPPPPPFVDSPPSDQTVTPSDTTDPSPQTEKFHENGGEGGRIMGMQHIGVVYSCLLFGCLVLVL</sequence>
<dbReference type="PROSITE" id="PS51485">
    <property type="entry name" value="PHYTOCYANIN"/>
    <property type="match status" value="1"/>
</dbReference>
<dbReference type="AlphaFoldDB" id="A0AAD4XM39"/>
<dbReference type="GO" id="GO:0005886">
    <property type="term" value="C:plasma membrane"/>
    <property type="evidence" value="ECO:0007669"/>
    <property type="project" value="TreeGrafter"/>
</dbReference>
<dbReference type="Proteomes" id="UP001202328">
    <property type="component" value="Unassembled WGS sequence"/>
</dbReference>
<organism evidence="4 5">
    <name type="scientific">Papaver atlanticum</name>
    <dbReference type="NCBI Taxonomy" id="357466"/>
    <lineage>
        <taxon>Eukaryota</taxon>
        <taxon>Viridiplantae</taxon>
        <taxon>Streptophyta</taxon>
        <taxon>Embryophyta</taxon>
        <taxon>Tracheophyta</taxon>
        <taxon>Spermatophyta</taxon>
        <taxon>Magnoliopsida</taxon>
        <taxon>Ranunculales</taxon>
        <taxon>Papaveraceae</taxon>
        <taxon>Papaveroideae</taxon>
        <taxon>Papaver</taxon>
    </lineage>
</organism>
<gene>
    <name evidence="4" type="ORF">MKW98_002860</name>
</gene>
<evidence type="ECO:0000256" key="2">
    <source>
        <dbReference type="SAM" id="SignalP"/>
    </source>
</evidence>
<dbReference type="FunFam" id="2.60.40.420:FF:000048">
    <property type="entry name" value="Early nodulin-like protein 18"/>
    <property type="match status" value="1"/>
</dbReference>
<dbReference type="SUPFAM" id="SSF49503">
    <property type="entry name" value="Cupredoxins"/>
    <property type="match status" value="1"/>
</dbReference>
<evidence type="ECO:0000259" key="3">
    <source>
        <dbReference type="PROSITE" id="PS51485"/>
    </source>
</evidence>
<evidence type="ECO:0000256" key="1">
    <source>
        <dbReference type="SAM" id="MobiDB-lite"/>
    </source>
</evidence>
<dbReference type="InterPro" id="IPR008972">
    <property type="entry name" value="Cupredoxin"/>
</dbReference>
<keyword evidence="5" id="KW-1185">Reference proteome</keyword>
<feature type="chain" id="PRO_5042127556" description="Phytocyanin domain-containing protein" evidence="2">
    <location>
        <begin position="26"/>
        <end position="219"/>
    </location>
</feature>
<dbReference type="Pfam" id="PF02298">
    <property type="entry name" value="Cu_bind_like"/>
    <property type="match status" value="1"/>
</dbReference>
<dbReference type="EMBL" id="JAJJMB010008255">
    <property type="protein sequence ID" value="KAI3924951.1"/>
    <property type="molecule type" value="Genomic_DNA"/>
</dbReference>
<feature type="compositionally biased region" description="Low complexity" evidence="1">
    <location>
        <begin position="165"/>
        <end position="184"/>
    </location>
</feature>
<dbReference type="GO" id="GO:0009055">
    <property type="term" value="F:electron transfer activity"/>
    <property type="evidence" value="ECO:0007669"/>
    <property type="project" value="InterPro"/>
</dbReference>
<evidence type="ECO:0000313" key="5">
    <source>
        <dbReference type="Proteomes" id="UP001202328"/>
    </source>
</evidence>
<evidence type="ECO:0000313" key="4">
    <source>
        <dbReference type="EMBL" id="KAI3924951.1"/>
    </source>
</evidence>
<dbReference type="PANTHER" id="PTHR33021:SF6">
    <property type="entry name" value="EARLY NODULIN-LIKE PROTEIN 18"/>
    <property type="match status" value="1"/>
</dbReference>
<proteinExistence type="predicted"/>
<dbReference type="InterPro" id="IPR039391">
    <property type="entry name" value="Phytocyanin-like"/>
</dbReference>
<reference evidence="4" key="1">
    <citation type="submission" date="2022-04" db="EMBL/GenBank/DDBJ databases">
        <title>A functionally conserved STORR gene fusion in Papaver species that diverged 16.8 million years ago.</title>
        <authorList>
            <person name="Catania T."/>
        </authorList>
    </citation>
    <scope>NUCLEOTIDE SEQUENCE</scope>
    <source>
        <strain evidence="4">S-188037</strain>
    </source>
</reference>
<feature type="domain" description="Phytocyanin" evidence="3">
    <location>
        <begin position="29"/>
        <end position="146"/>
    </location>
</feature>
<dbReference type="Gene3D" id="2.60.40.420">
    <property type="entry name" value="Cupredoxins - blue copper proteins"/>
    <property type="match status" value="1"/>
</dbReference>
<dbReference type="PANTHER" id="PTHR33021">
    <property type="entry name" value="BLUE COPPER PROTEIN"/>
    <property type="match status" value="1"/>
</dbReference>
<name>A0AAD4XM39_9MAGN</name>
<feature type="compositionally biased region" description="Pro residues" evidence="1">
    <location>
        <begin position="154"/>
        <end position="164"/>
    </location>
</feature>
<feature type="region of interest" description="Disordered" evidence="1">
    <location>
        <begin position="149"/>
        <end position="193"/>
    </location>
</feature>
<accession>A0AAD4XM39</accession>
<keyword evidence="2" id="KW-0732">Signal</keyword>
<dbReference type="InterPro" id="IPR003245">
    <property type="entry name" value="Phytocyanin_dom"/>
</dbReference>
<protein>
    <recommendedName>
        <fullName evidence="3">Phytocyanin domain-containing protein</fullName>
    </recommendedName>
</protein>
<feature type="signal peptide" evidence="2">
    <location>
        <begin position="1"/>
        <end position="25"/>
    </location>
</feature>
<comment type="caution">
    <text evidence="4">The sequence shown here is derived from an EMBL/GenBank/DDBJ whole genome shotgun (WGS) entry which is preliminary data.</text>
</comment>